<keyword evidence="2" id="KW-0328">Glycosyltransferase</keyword>
<keyword evidence="6" id="KW-1185">Reference proteome</keyword>
<sequence>MVGPGLSVLIPVYNRDVTPLVCTLLEQLPDWGGPVEIVCLDDASAPEFQELNRLLRVWPAVRYQELPRNVGRSAIRNQLAASAHYPWLLLLDNDSLLPDDQFLARYAQARALAPVLIGGTTYDPAPPAETALRLRWKYGRQREARRAKDRQREPYAQLTLNNMLIQAEVFRRFGLDEQLTRYGHEDTKFGWLLRQAQVPVRHLDNPVLHDGLEPAAVFLEKSHEAVRNLALLYRREKLGAETRLLRLALQVRKTRFCKFLQAVVVLVQPALRRNLLSASPNLRKFDLLKLYWLLQELGRPEPKKARPE</sequence>
<evidence type="ECO:0000256" key="1">
    <source>
        <dbReference type="ARBA" id="ARBA00006739"/>
    </source>
</evidence>
<dbReference type="InterPro" id="IPR029044">
    <property type="entry name" value="Nucleotide-diphossugar_trans"/>
</dbReference>
<dbReference type="GO" id="GO:0016757">
    <property type="term" value="F:glycosyltransferase activity"/>
    <property type="evidence" value="ECO:0007669"/>
    <property type="project" value="UniProtKB-KW"/>
</dbReference>
<dbReference type="Pfam" id="PF00535">
    <property type="entry name" value="Glycos_transf_2"/>
    <property type="match status" value="1"/>
</dbReference>
<dbReference type="OrthoDB" id="761861at2"/>
<evidence type="ECO:0000259" key="4">
    <source>
        <dbReference type="Pfam" id="PF00535"/>
    </source>
</evidence>
<organism evidence="5 6">
    <name type="scientific">Hymenobacter aquaticus</name>
    <dbReference type="NCBI Taxonomy" id="1867101"/>
    <lineage>
        <taxon>Bacteria</taxon>
        <taxon>Pseudomonadati</taxon>
        <taxon>Bacteroidota</taxon>
        <taxon>Cytophagia</taxon>
        <taxon>Cytophagales</taxon>
        <taxon>Hymenobacteraceae</taxon>
        <taxon>Hymenobacter</taxon>
    </lineage>
</organism>
<evidence type="ECO:0000313" key="6">
    <source>
        <dbReference type="Proteomes" id="UP000297549"/>
    </source>
</evidence>
<gene>
    <name evidence="5" type="ORF">E5K00_06590</name>
</gene>
<protein>
    <submittedName>
        <fullName evidence="5">Glycosyltransferase</fullName>
    </submittedName>
</protein>
<dbReference type="Gene3D" id="3.90.550.10">
    <property type="entry name" value="Spore Coat Polysaccharide Biosynthesis Protein SpsA, Chain A"/>
    <property type="match status" value="1"/>
</dbReference>
<dbReference type="SUPFAM" id="SSF53448">
    <property type="entry name" value="Nucleotide-diphospho-sugar transferases"/>
    <property type="match status" value="1"/>
</dbReference>
<dbReference type="EMBL" id="SRLC01000001">
    <property type="protein sequence ID" value="TGE24863.1"/>
    <property type="molecule type" value="Genomic_DNA"/>
</dbReference>
<comment type="similarity">
    <text evidence="1">Belongs to the glycosyltransferase 2 family.</text>
</comment>
<reference evidence="5 6" key="1">
    <citation type="submission" date="2019-04" db="EMBL/GenBank/DDBJ databases">
        <authorList>
            <person name="Feng G."/>
            <person name="Zhang J."/>
            <person name="Zhu H."/>
        </authorList>
    </citation>
    <scope>NUCLEOTIDE SEQUENCE [LARGE SCALE GENOMIC DNA]</scope>
    <source>
        <strain evidence="5 6">JCM 31653</strain>
    </source>
</reference>
<dbReference type="AlphaFoldDB" id="A0A4Z0Q6U8"/>
<dbReference type="Proteomes" id="UP000297549">
    <property type="component" value="Unassembled WGS sequence"/>
</dbReference>
<feature type="domain" description="Glycosyltransferase 2-like" evidence="4">
    <location>
        <begin position="7"/>
        <end position="136"/>
    </location>
</feature>
<evidence type="ECO:0000256" key="2">
    <source>
        <dbReference type="ARBA" id="ARBA00022676"/>
    </source>
</evidence>
<keyword evidence="3 5" id="KW-0808">Transferase</keyword>
<accession>A0A4Z0Q6U8</accession>
<proteinExistence type="inferred from homology"/>
<evidence type="ECO:0000256" key="3">
    <source>
        <dbReference type="ARBA" id="ARBA00022679"/>
    </source>
</evidence>
<dbReference type="RefSeq" id="WP_135462442.1">
    <property type="nucleotide sequence ID" value="NZ_SRLC01000001.1"/>
</dbReference>
<dbReference type="InterPro" id="IPR001173">
    <property type="entry name" value="Glyco_trans_2-like"/>
</dbReference>
<comment type="caution">
    <text evidence="5">The sequence shown here is derived from an EMBL/GenBank/DDBJ whole genome shotgun (WGS) entry which is preliminary data.</text>
</comment>
<name>A0A4Z0Q6U8_9BACT</name>
<dbReference type="PANTHER" id="PTHR43179">
    <property type="entry name" value="RHAMNOSYLTRANSFERASE WBBL"/>
    <property type="match status" value="1"/>
</dbReference>
<dbReference type="PANTHER" id="PTHR43179:SF12">
    <property type="entry name" value="GALACTOFURANOSYLTRANSFERASE GLFT2"/>
    <property type="match status" value="1"/>
</dbReference>
<evidence type="ECO:0000313" key="5">
    <source>
        <dbReference type="EMBL" id="TGE24863.1"/>
    </source>
</evidence>